<name>A0A344J3T1_9GAMM</name>
<accession>A0A344J3T1</accession>
<dbReference type="KEGG" id="lue:DCD74_02385"/>
<protein>
    <submittedName>
        <fullName evidence="1">Regulatory protein GemA</fullName>
    </submittedName>
</protein>
<dbReference type="AlphaFoldDB" id="A0A344J3T1"/>
<dbReference type="InterPro" id="IPR009363">
    <property type="entry name" value="Phage_Mu_Gp16"/>
</dbReference>
<keyword evidence="2" id="KW-1185">Reference proteome</keyword>
<evidence type="ECO:0000313" key="1">
    <source>
        <dbReference type="EMBL" id="AXA83691.1"/>
    </source>
</evidence>
<dbReference type="OrthoDB" id="7360086at2"/>
<gene>
    <name evidence="1" type="ORF">DCD74_02385</name>
</gene>
<sequence length="150" mass="16775">MMAAQADPRRQRLARIHMGKKALGLAEREYRAFLLRHSADAHGVGGFDSAANMSPQQHQQVLAAMAAQGFRVERVAANKRRRWPGEPKDCDSRPLLGKVRALLADGSKPWSYAHAMAERMAGVKRVEWCNDEQLHKLVAALAVDARRKVR</sequence>
<reference evidence="2" key="1">
    <citation type="submission" date="2018-05" db="EMBL/GenBank/DDBJ databases">
        <title>Luteimonas pekinense sp. nov., isolated from human Meibomian gland secretions, Beijing, China.</title>
        <authorList>
            <person name="Wen T."/>
            <person name="Bai H."/>
            <person name="Lv H."/>
        </authorList>
    </citation>
    <scope>NUCLEOTIDE SEQUENCE [LARGE SCALE GENOMIC DNA]</scope>
    <source>
        <strain evidence="2">83-4</strain>
    </source>
</reference>
<proteinExistence type="predicted"/>
<dbReference type="EMBL" id="CP029556">
    <property type="protein sequence ID" value="AXA83691.1"/>
    <property type="molecule type" value="Genomic_DNA"/>
</dbReference>
<evidence type="ECO:0000313" key="2">
    <source>
        <dbReference type="Proteomes" id="UP000251842"/>
    </source>
</evidence>
<organism evidence="1 2">
    <name type="scientific">Solilutibacter oculi</name>
    <dbReference type="NCBI Taxonomy" id="2698682"/>
    <lineage>
        <taxon>Bacteria</taxon>
        <taxon>Pseudomonadati</taxon>
        <taxon>Pseudomonadota</taxon>
        <taxon>Gammaproteobacteria</taxon>
        <taxon>Lysobacterales</taxon>
        <taxon>Lysobacteraceae</taxon>
        <taxon>Solilutibacter</taxon>
    </lineage>
</organism>
<dbReference type="Proteomes" id="UP000251842">
    <property type="component" value="Chromosome"/>
</dbReference>
<dbReference type="Pfam" id="PF06252">
    <property type="entry name" value="GemA"/>
    <property type="match status" value="1"/>
</dbReference>